<feature type="repeat" description="ANK" evidence="11">
    <location>
        <begin position="182"/>
        <end position="214"/>
    </location>
</feature>
<evidence type="ECO:0000256" key="5">
    <source>
        <dbReference type="ARBA" id="ARBA00022989"/>
    </source>
</evidence>
<dbReference type="SMART" id="SM00248">
    <property type="entry name" value="ANK"/>
    <property type="match status" value="6"/>
</dbReference>
<gene>
    <name evidence="15" type="primary">AKR1_1</name>
    <name evidence="15" type="ORF">K7432_010540</name>
</gene>
<keyword evidence="6 11" id="KW-0040">ANK repeat</keyword>
<keyword evidence="9" id="KW-0449">Lipoprotein</keyword>
<dbReference type="Gene3D" id="1.25.40.20">
    <property type="entry name" value="Ankyrin repeat-containing domain"/>
    <property type="match status" value="1"/>
</dbReference>
<dbReference type="InterPro" id="IPR001594">
    <property type="entry name" value="Palmitoyltrfase_DHHC"/>
</dbReference>
<dbReference type="InterPro" id="IPR002110">
    <property type="entry name" value="Ankyrin_rpt"/>
</dbReference>
<evidence type="ECO:0000256" key="8">
    <source>
        <dbReference type="ARBA" id="ARBA00023139"/>
    </source>
</evidence>
<proteinExistence type="inferred from homology"/>
<sequence length="640" mass="71993">MSDKGEDKVHLLSEEDKQIETSEEEQDAQKSLPSVGITSGEPAGLPDVYDITIHQAAQQGNLVAIEYLVENGQATIDERDLQDNTALHWAAINNRMAIVRYFIDKGADPNALGGELKASPLHWACRPGLLDVVRCLIDSGGDPTLKDAQGFNALHLSVHSSNPLLVLYLIAIGMDINCTDEQGHTPLMWAAYQGDSYSVDIILRFSPVLNLQDSTGFSALHWSVVKCSYDTILSLLSKGIDVELRDHKGKKAFDIVQEMKTEKIWKRAIQASGIIETPLNKSITRKILYVLPFPCLFMALQTVATFPWFIGVPLGGLELLLMHLFVIKFLLRGRNMKVAMNTPYYSSIFQASFVYVIITWLFVVAPATTQYLFINVSFFLFASITMYCFYKALSSDPGYLTINSSLTVGKEIVLRLANTKQLDARSFCITCLIRKPIRSKHCQMCNKCVAKFDHHCPWTYNCVGVNNHIYFVGYLYTMTPGILLYAYLSYCYLDLAPFYEPIPSQPCLLGDQVCGYFQYDSWAAVTAIWVLFNCCWATFLSILQSYQIAVGITTNESLNSHRYSYLTGTTSPMTPEAAWHSNRHSNSSRNPFDFGCYSNCLDFWSNGNASRLKGVNWYDTYDIPTKFIYNDDETPLTDVV</sequence>
<accession>A0ABR2WNM2</accession>
<comment type="caution">
    <text evidence="15">The sequence shown here is derived from an EMBL/GenBank/DDBJ whole genome shotgun (WGS) entry which is preliminary data.</text>
</comment>
<evidence type="ECO:0000259" key="14">
    <source>
        <dbReference type="Pfam" id="PF01529"/>
    </source>
</evidence>
<evidence type="ECO:0000256" key="4">
    <source>
        <dbReference type="ARBA" id="ARBA00022737"/>
    </source>
</evidence>
<feature type="transmembrane region" description="Helical" evidence="12">
    <location>
        <begin position="287"/>
        <end position="304"/>
    </location>
</feature>
<dbReference type="EMBL" id="JASJQH010000733">
    <property type="protein sequence ID" value="KAK9763098.1"/>
    <property type="molecule type" value="Genomic_DNA"/>
</dbReference>
<feature type="domain" description="Palmitoyltransferase DHHC" evidence="14">
    <location>
        <begin position="423"/>
        <end position="560"/>
    </location>
</feature>
<evidence type="ECO:0000313" key="15">
    <source>
        <dbReference type="EMBL" id="KAK9763098.1"/>
    </source>
</evidence>
<dbReference type="InterPro" id="IPR036770">
    <property type="entry name" value="Ankyrin_rpt-contain_sf"/>
</dbReference>
<dbReference type="PANTHER" id="PTHR24161:SF85">
    <property type="entry name" value="PALMITOYLTRANSFERASE HIP14"/>
    <property type="match status" value="1"/>
</dbReference>
<feature type="transmembrane region" description="Helical" evidence="12">
    <location>
        <begin position="343"/>
        <end position="365"/>
    </location>
</feature>
<comment type="subcellular location">
    <subcellularLocation>
        <location evidence="1">Membrane</location>
        <topology evidence="1">Multi-pass membrane protein</topology>
    </subcellularLocation>
</comment>
<keyword evidence="12 15" id="KW-0808">Transferase</keyword>
<dbReference type="Proteomes" id="UP001479436">
    <property type="component" value="Unassembled WGS sequence"/>
</dbReference>
<comment type="domain">
    <text evidence="12">The DHHC domain is required for palmitoyltransferase activity.</text>
</comment>
<organism evidence="15 16">
    <name type="scientific">Basidiobolus ranarum</name>
    <dbReference type="NCBI Taxonomy" id="34480"/>
    <lineage>
        <taxon>Eukaryota</taxon>
        <taxon>Fungi</taxon>
        <taxon>Fungi incertae sedis</taxon>
        <taxon>Zoopagomycota</taxon>
        <taxon>Entomophthoromycotina</taxon>
        <taxon>Basidiobolomycetes</taxon>
        <taxon>Basidiobolales</taxon>
        <taxon>Basidiobolaceae</taxon>
        <taxon>Basidiobolus</taxon>
    </lineage>
</organism>
<feature type="repeat" description="ANK" evidence="11">
    <location>
        <begin position="215"/>
        <end position="247"/>
    </location>
</feature>
<keyword evidence="3 12" id="KW-0812">Transmembrane</keyword>
<evidence type="ECO:0000256" key="9">
    <source>
        <dbReference type="ARBA" id="ARBA00023288"/>
    </source>
</evidence>
<evidence type="ECO:0000256" key="11">
    <source>
        <dbReference type="PROSITE-ProRule" id="PRU00023"/>
    </source>
</evidence>
<comment type="similarity">
    <text evidence="2">Belongs to the DHHC palmitoyltransferase family. AKR/ZDHHC17 subfamily.</text>
</comment>
<dbReference type="PROSITE" id="PS50216">
    <property type="entry name" value="DHHC"/>
    <property type="match status" value="1"/>
</dbReference>
<dbReference type="PROSITE" id="PS50297">
    <property type="entry name" value="ANK_REP_REGION"/>
    <property type="match status" value="3"/>
</dbReference>
<evidence type="ECO:0000256" key="10">
    <source>
        <dbReference type="ARBA" id="ARBA00048048"/>
    </source>
</evidence>
<dbReference type="Pfam" id="PF01529">
    <property type="entry name" value="DHHC"/>
    <property type="match status" value="1"/>
</dbReference>
<feature type="transmembrane region" description="Helical" evidence="12">
    <location>
        <begin position="371"/>
        <end position="390"/>
    </location>
</feature>
<dbReference type="SUPFAM" id="SSF48403">
    <property type="entry name" value="Ankyrin repeat"/>
    <property type="match status" value="1"/>
</dbReference>
<feature type="transmembrane region" description="Helical" evidence="12">
    <location>
        <begin position="310"/>
        <end position="331"/>
    </location>
</feature>
<evidence type="ECO:0000256" key="12">
    <source>
        <dbReference type="RuleBase" id="RU079119"/>
    </source>
</evidence>
<keyword evidence="8" id="KW-0564">Palmitate</keyword>
<evidence type="ECO:0000313" key="16">
    <source>
        <dbReference type="Proteomes" id="UP001479436"/>
    </source>
</evidence>
<evidence type="ECO:0000256" key="3">
    <source>
        <dbReference type="ARBA" id="ARBA00022692"/>
    </source>
</evidence>
<dbReference type="Pfam" id="PF00023">
    <property type="entry name" value="Ank"/>
    <property type="match status" value="1"/>
</dbReference>
<evidence type="ECO:0000256" key="6">
    <source>
        <dbReference type="ARBA" id="ARBA00023043"/>
    </source>
</evidence>
<keyword evidence="7 12" id="KW-0472">Membrane</keyword>
<dbReference type="GO" id="GO:0019706">
    <property type="term" value="F:protein-cysteine S-palmitoyltransferase activity"/>
    <property type="evidence" value="ECO:0007669"/>
    <property type="project" value="UniProtKB-EC"/>
</dbReference>
<dbReference type="Pfam" id="PF12796">
    <property type="entry name" value="Ank_2"/>
    <property type="match status" value="2"/>
</dbReference>
<feature type="transmembrane region" description="Helical" evidence="12">
    <location>
        <begin position="522"/>
        <end position="543"/>
    </location>
</feature>
<dbReference type="PANTHER" id="PTHR24161">
    <property type="entry name" value="ANK_REP_REGION DOMAIN-CONTAINING PROTEIN-RELATED"/>
    <property type="match status" value="1"/>
</dbReference>
<keyword evidence="5 12" id="KW-1133">Transmembrane helix</keyword>
<dbReference type="EC" id="2.3.1.225" evidence="12"/>
<protein>
    <recommendedName>
        <fullName evidence="12">Palmitoyltransferase</fullName>
        <ecNumber evidence="12">2.3.1.225</ecNumber>
    </recommendedName>
</protein>
<reference evidence="15 16" key="1">
    <citation type="submission" date="2023-04" db="EMBL/GenBank/DDBJ databases">
        <title>Genome of Basidiobolus ranarum AG-B5.</title>
        <authorList>
            <person name="Stajich J.E."/>
            <person name="Carter-House D."/>
            <person name="Gryganskyi A."/>
        </authorList>
    </citation>
    <scope>NUCLEOTIDE SEQUENCE [LARGE SCALE GENOMIC DNA]</scope>
    <source>
        <strain evidence="15 16">AG-B5</strain>
    </source>
</reference>
<evidence type="ECO:0000256" key="2">
    <source>
        <dbReference type="ARBA" id="ARBA00010104"/>
    </source>
</evidence>
<evidence type="ECO:0000256" key="13">
    <source>
        <dbReference type="SAM" id="MobiDB-lite"/>
    </source>
</evidence>
<comment type="catalytic activity">
    <reaction evidence="10 12">
        <text>L-cysteinyl-[protein] + hexadecanoyl-CoA = S-hexadecanoyl-L-cysteinyl-[protein] + CoA</text>
        <dbReference type="Rhea" id="RHEA:36683"/>
        <dbReference type="Rhea" id="RHEA-COMP:10131"/>
        <dbReference type="Rhea" id="RHEA-COMP:11032"/>
        <dbReference type="ChEBI" id="CHEBI:29950"/>
        <dbReference type="ChEBI" id="CHEBI:57287"/>
        <dbReference type="ChEBI" id="CHEBI:57379"/>
        <dbReference type="ChEBI" id="CHEBI:74151"/>
        <dbReference type="EC" id="2.3.1.225"/>
    </reaction>
</comment>
<feature type="transmembrane region" description="Helical" evidence="12">
    <location>
        <begin position="469"/>
        <end position="488"/>
    </location>
</feature>
<name>A0ABR2WNM2_9FUNG</name>
<keyword evidence="4" id="KW-0677">Repeat</keyword>
<feature type="region of interest" description="Disordered" evidence="13">
    <location>
        <begin position="1"/>
        <end position="41"/>
    </location>
</feature>
<keyword evidence="12 15" id="KW-0012">Acyltransferase</keyword>
<evidence type="ECO:0000256" key="7">
    <source>
        <dbReference type="ARBA" id="ARBA00023136"/>
    </source>
</evidence>
<feature type="repeat" description="ANK" evidence="11">
    <location>
        <begin position="116"/>
        <end position="148"/>
    </location>
</feature>
<keyword evidence="16" id="KW-1185">Reference proteome</keyword>
<feature type="compositionally biased region" description="Basic and acidic residues" evidence="13">
    <location>
        <begin position="1"/>
        <end position="20"/>
    </location>
</feature>
<feature type="repeat" description="ANK" evidence="11">
    <location>
        <begin position="149"/>
        <end position="181"/>
    </location>
</feature>
<evidence type="ECO:0000256" key="1">
    <source>
        <dbReference type="ARBA" id="ARBA00004141"/>
    </source>
</evidence>
<feature type="repeat" description="ANK" evidence="11">
    <location>
        <begin position="82"/>
        <end position="114"/>
    </location>
</feature>
<dbReference type="PROSITE" id="PS50088">
    <property type="entry name" value="ANK_REPEAT"/>
    <property type="match status" value="5"/>
</dbReference>